<protein>
    <submittedName>
        <fullName evidence="4">Pilus assembly protein N-terminal domain-containing protein</fullName>
    </submittedName>
</protein>
<proteinExistence type="predicted"/>
<dbReference type="EMBL" id="CP120374">
    <property type="protein sequence ID" value="WEX90762.1"/>
    <property type="molecule type" value="Genomic_DNA"/>
</dbReference>
<dbReference type="RefSeq" id="WP_280662723.1">
    <property type="nucleotide sequence ID" value="NZ_CP120374.1"/>
</dbReference>
<feature type="signal peptide" evidence="2">
    <location>
        <begin position="1"/>
        <end position="28"/>
    </location>
</feature>
<organism evidence="4 5">
    <name type="scientific">Sinorhizobium garamanticum</name>
    <dbReference type="NCBI Taxonomy" id="680247"/>
    <lineage>
        <taxon>Bacteria</taxon>
        <taxon>Pseudomonadati</taxon>
        <taxon>Pseudomonadota</taxon>
        <taxon>Alphaproteobacteria</taxon>
        <taxon>Hyphomicrobiales</taxon>
        <taxon>Rhizobiaceae</taxon>
        <taxon>Sinorhizobium/Ensifer group</taxon>
        <taxon>Sinorhizobium</taxon>
    </lineage>
</organism>
<feature type="region of interest" description="Disordered" evidence="1">
    <location>
        <begin position="142"/>
        <end position="172"/>
    </location>
</feature>
<evidence type="ECO:0000256" key="2">
    <source>
        <dbReference type="SAM" id="SignalP"/>
    </source>
</evidence>
<accession>A0ABY8DLB4</accession>
<dbReference type="InterPro" id="IPR032789">
    <property type="entry name" value="T2SS-T3SS_pil_N"/>
</dbReference>
<dbReference type="Proteomes" id="UP001229355">
    <property type="component" value="Chromosome 2"/>
</dbReference>
<reference evidence="4 5" key="1">
    <citation type="submission" date="2023-03" db="EMBL/GenBank/DDBJ databases">
        <authorList>
            <person name="Kaur S."/>
            <person name="Espinosa-Saiz D."/>
            <person name="Velazquez E."/>
            <person name="Menendez E."/>
            <person name="diCenzo G.C."/>
        </authorList>
    </citation>
    <scope>NUCLEOTIDE SEQUENCE [LARGE SCALE GENOMIC DNA]</scope>
    <source>
        <strain evidence="4 5">LMG 24692</strain>
    </source>
</reference>
<name>A0ABY8DLB4_9HYPH</name>
<evidence type="ECO:0000256" key="1">
    <source>
        <dbReference type="SAM" id="MobiDB-lite"/>
    </source>
</evidence>
<evidence type="ECO:0000313" key="4">
    <source>
        <dbReference type="EMBL" id="WEX90762.1"/>
    </source>
</evidence>
<dbReference type="Pfam" id="PF13629">
    <property type="entry name" value="T2SS-T3SS_pil_N"/>
    <property type="match status" value="1"/>
</dbReference>
<evidence type="ECO:0000259" key="3">
    <source>
        <dbReference type="Pfam" id="PF13629"/>
    </source>
</evidence>
<feature type="chain" id="PRO_5046998632" evidence="2">
    <location>
        <begin position="29"/>
        <end position="172"/>
    </location>
</feature>
<gene>
    <name evidence="4" type="ORF">PZN02_004324</name>
</gene>
<sequence>MGVIPMRTGAEWLVLAVATWATVGAAQAAENVPPAVATLQPTRQTEGVVRVIVDFARTLLLARPVSTLIIGNPAVAQATLSDDKTVILTGKAPGSTNLIAMGTDGAEVANVILDVVAAGGRLVTVDEGTGRTTYSCTIRCDPVQSGEPAAPQPQSTAPPPGDDANSTGAGNP</sequence>
<evidence type="ECO:0000313" key="5">
    <source>
        <dbReference type="Proteomes" id="UP001229355"/>
    </source>
</evidence>
<keyword evidence="5" id="KW-1185">Reference proteome</keyword>
<keyword evidence="2" id="KW-0732">Signal</keyword>
<feature type="domain" description="Pilus formation protein N-terminal" evidence="3">
    <location>
        <begin position="47"/>
        <end position="111"/>
    </location>
</feature>